<dbReference type="Pfam" id="PF00672">
    <property type="entry name" value="HAMP"/>
    <property type="match status" value="1"/>
</dbReference>
<keyword evidence="4" id="KW-0597">Phosphoprotein</keyword>
<evidence type="ECO:0000256" key="9">
    <source>
        <dbReference type="ARBA" id="ARBA00023012"/>
    </source>
</evidence>
<dbReference type="GO" id="GO:0005886">
    <property type="term" value="C:plasma membrane"/>
    <property type="evidence" value="ECO:0007669"/>
    <property type="project" value="UniProtKB-SubCell"/>
</dbReference>
<dbReference type="InterPro" id="IPR005467">
    <property type="entry name" value="His_kinase_dom"/>
</dbReference>
<comment type="subcellular location">
    <subcellularLocation>
        <location evidence="2">Cell membrane</location>
    </subcellularLocation>
</comment>
<feature type="domain" description="HAMP" evidence="14">
    <location>
        <begin position="203"/>
        <end position="257"/>
    </location>
</feature>
<reference evidence="15" key="1">
    <citation type="submission" date="2022-10" db="EMBL/GenBank/DDBJ databases">
        <title>The complete genomes of actinobacterial strains from the NBC collection.</title>
        <authorList>
            <person name="Joergensen T.S."/>
            <person name="Alvarez Arevalo M."/>
            <person name="Sterndorff E.B."/>
            <person name="Faurdal D."/>
            <person name="Vuksanovic O."/>
            <person name="Mourched A.-S."/>
            <person name="Charusanti P."/>
            <person name="Shaw S."/>
            <person name="Blin K."/>
            <person name="Weber T."/>
        </authorList>
    </citation>
    <scope>NUCLEOTIDE SEQUENCE</scope>
    <source>
        <strain evidence="15">NBC_00093</strain>
    </source>
</reference>
<accession>A0AAU1ZYA1</accession>
<dbReference type="SMART" id="SM00388">
    <property type="entry name" value="HisKA"/>
    <property type="match status" value="1"/>
</dbReference>
<evidence type="ECO:0000256" key="7">
    <source>
        <dbReference type="ARBA" id="ARBA00022777"/>
    </source>
</evidence>
<keyword evidence="15" id="KW-0067">ATP-binding</keyword>
<dbReference type="EC" id="2.7.13.3" evidence="3"/>
<protein>
    <recommendedName>
        <fullName evidence="3">histidine kinase</fullName>
        <ecNumber evidence="3">2.7.13.3</ecNumber>
    </recommendedName>
</protein>
<keyword evidence="10 12" id="KW-0472">Membrane</keyword>
<proteinExistence type="predicted"/>
<dbReference type="InterPro" id="IPR036097">
    <property type="entry name" value="HisK_dim/P_sf"/>
</dbReference>
<dbReference type="PROSITE" id="PS50109">
    <property type="entry name" value="HIS_KIN"/>
    <property type="match status" value="1"/>
</dbReference>
<dbReference type="Gene3D" id="3.30.565.10">
    <property type="entry name" value="Histidine kinase-like ATPase, C-terminal domain"/>
    <property type="match status" value="1"/>
</dbReference>
<dbReference type="Pfam" id="PF00512">
    <property type="entry name" value="HisKA"/>
    <property type="match status" value="1"/>
</dbReference>
<dbReference type="SUPFAM" id="SSF55874">
    <property type="entry name" value="ATPase domain of HSP90 chaperone/DNA topoisomerase II/histidine kinase"/>
    <property type="match status" value="1"/>
</dbReference>
<keyword evidence="9" id="KW-0902">Two-component regulatory system</keyword>
<dbReference type="SMART" id="SM00304">
    <property type="entry name" value="HAMP"/>
    <property type="match status" value="1"/>
</dbReference>
<evidence type="ECO:0000259" key="13">
    <source>
        <dbReference type="PROSITE" id="PS50109"/>
    </source>
</evidence>
<feature type="domain" description="Histidine kinase" evidence="13">
    <location>
        <begin position="265"/>
        <end position="464"/>
    </location>
</feature>
<dbReference type="GO" id="GO:0005524">
    <property type="term" value="F:ATP binding"/>
    <property type="evidence" value="ECO:0007669"/>
    <property type="project" value="UniProtKB-KW"/>
</dbReference>
<dbReference type="AlphaFoldDB" id="A0AAU1ZYA1"/>
<evidence type="ECO:0000256" key="8">
    <source>
        <dbReference type="ARBA" id="ARBA00022989"/>
    </source>
</evidence>
<comment type="catalytic activity">
    <reaction evidence="1">
        <text>ATP + protein L-histidine = ADP + protein N-phospho-L-histidine.</text>
        <dbReference type="EC" id="2.7.13.3"/>
    </reaction>
</comment>
<sequence length="464" mass="48841">MRRALGSVRARATLGATLVVAVALVAAGTAVLLSLWSNLSGQASTQAERTARAVAADLAAGTPYDQLSLDDDDRPVQVVDAAGRLVASSEDLERISGTGVEAVRPQAAAGQEEQEEGDDSLSHGEIDDDVSFTDGSATVDGDEADYRFAAVRVEADGDGTLTVYAGAPLSAEQSAVSTALTVMLIGFPLLLGVVAGVTWLVTRRALRPVEGIRAEMAEITASEDLARRVPVPDTHDEVARLARTTNETLAALETSVERQRRFVADASHELRSPIASLRTQLEVGAAHPELLDVEGAVEDTVRLQRLAADLLLLARLDAGERPADARFDLAEVVREQVEGRVGVTLETAVSVEVGGSRGQLGRLVANLLDNAQRHARSAVTVAVRREGEQVVVEVADDGDGVPEADRERVFERFVRLDDARSRDDGGAGLGLAIARDVAVRHGGTLTVREAATGGALFGLRLPVA</sequence>
<evidence type="ECO:0000256" key="2">
    <source>
        <dbReference type="ARBA" id="ARBA00004236"/>
    </source>
</evidence>
<evidence type="ECO:0000256" key="6">
    <source>
        <dbReference type="ARBA" id="ARBA00022692"/>
    </source>
</evidence>
<feature type="region of interest" description="Disordered" evidence="11">
    <location>
        <begin position="97"/>
        <end position="137"/>
    </location>
</feature>
<dbReference type="SMART" id="SM00387">
    <property type="entry name" value="HATPase_c"/>
    <property type="match status" value="1"/>
</dbReference>
<dbReference type="FunFam" id="1.10.287.130:FF:000009">
    <property type="entry name" value="Two-component sensor histidine kinase"/>
    <property type="match status" value="1"/>
</dbReference>
<keyword evidence="6 12" id="KW-0812">Transmembrane</keyword>
<dbReference type="GO" id="GO:0000155">
    <property type="term" value="F:phosphorelay sensor kinase activity"/>
    <property type="evidence" value="ECO:0007669"/>
    <property type="project" value="InterPro"/>
</dbReference>
<evidence type="ECO:0000256" key="1">
    <source>
        <dbReference type="ARBA" id="ARBA00000085"/>
    </source>
</evidence>
<keyword evidence="15" id="KW-0547">Nucleotide-binding</keyword>
<evidence type="ECO:0000256" key="4">
    <source>
        <dbReference type="ARBA" id="ARBA00022553"/>
    </source>
</evidence>
<dbReference type="CDD" id="cd00082">
    <property type="entry name" value="HisKA"/>
    <property type="match status" value="1"/>
</dbReference>
<dbReference type="Gene3D" id="6.10.340.10">
    <property type="match status" value="1"/>
</dbReference>
<feature type="transmembrane region" description="Helical" evidence="12">
    <location>
        <begin position="12"/>
        <end position="36"/>
    </location>
</feature>
<keyword evidence="8 12" id="KW-1133">Transmembrane helix</keyword>
<organism evidence="15">
    <name type="scientific">Streptomyces sp. NBC_00093</name>
    <dbReference type="NCBI Taxonomy" id="2975649"/>
    <lineage>
        <taxon>Bacteria</taxon>
        <taxon>Bacillati</taxon>
        <taxon>Actinomycetota</taxon>
        <taxon>Actinomycetes</taxon>
        <taxon>Kitasatosporales</taxon>
        <taxon>Streptomycetaceae</taxon>
        <taxon>Streptomyces</taxon>
    </lineage>
</organism>
<evidence type="ECO:0000313" key="15">
    <source>
        <dbReference type="EMBL" id="WTT16448.1"/>
    </source>
</evidence>
<dbReference type="InterPro" id="IPR050428">
    <property type="entry name" value="TCS_sensor_his_kinase"/>
</dbReference>
<dbReference type="CDD" id="cd00075">
    <property type="entry name" value="HATPase"/>
    <property type="match status" value="1"/>
</dbReference>
<dbReference type="PANTHER" id="PTHR45436">
    <property type="entry name" value="SENSOR HISTIDINE KINASE YKOH"/>
    <property type="match status" value="1"/>
</dbReference>
<dbReference type="Pfam" id="PF02518">
    <property type="entry name" value="HATPase_c"/>
    <property type="match status" value="1"/>
</dbReference>
<evidence type="ECO:0000256" key="3">
    <source>
        <dbReference type="ARBA" id="ARBA00012438"/>
    </source>
</evidence>
<evidence type="ECO:0000256" key="10">
    <source>
        <dbReference type="ARBA" id="ARBA00023136"/>
    </source>
</evidence>
<dbReference type="InterPro" id="IPR003594">
    <property type="entry name" value="HATPase_dom"/>
</dbReference>
<dbReference type="EMBL" id="CP108222">
    <property type="protein sequence ID" value="WTT16448.1"/>
    <property type="molecule type" value="Genomic_DNA"/>
</dbReference>
<evidence type="ECO:0000256" key="12">
    <source>
        <dbReference type="SAM" id="Phobius"/>
    </source>
</evidence>
<feature type="transmembrane region" description="Helical" evidence="12">
    <location>
        <begin position="179"/>
        <end position="201"/>
    </location>
</feature>
<dbReference type="InterPro" id="IPR003660">
    <property type="entry name" value="HAMP_dom"/>
</dbReference>
<keyword evidence="7" id="KW-0418">Kinase</keyword>
<dbReference type="PRINTS" id="PR00344">
    <property type="entry name" value="BCTRLSENSOR"/>
</dbReference>
<dbReference type="InterPro" id="IPR004358">
    <property type="entry name" value="Sig_transdc_His_kin-like_C"/>
</dbReference>
<dbReference type="CDD" id="cd06225">
    <property type="entry name" value="HAMP"/>
    <property type="match status" value="1"/>
</dbReference>
<name>A0AAU1ZYA1_9ACTN</name>
<dbReference type="Gene3D" id="1.10.287.130">
    <property type="match status" value="1"/>
</dbReference>
<dbReference type="InterPro" id="IPR003661">
    <property type="entry name" value="HisK_dim/P_dom"/>
</dbReference>
<keyword evidence="5" id="KW-0808">Transferase</keyword>
<dbReference type="SUPFAM" id="SSF47384">
    <property type="entry name" value="Homodimeric domain of signal transducing histidine kinase"/>
    <property type="match status" value="1"/>
</dbReference>
<evidence type="ECO:0000256" key="11">
    <source>
        <dbReference type="SAM" id="MobiDB-lite"/>
    </source>
</evidence>
<dbReference type="InterPro" id="IPR036890">
    <property type="entry name" value="HATPase_C_sf"/>
</dbReference>
<dbReference type="PANTHER" id="PTHR45436:SF5">
    <property type="entry name" value="SENSOR HISTIDINE KINASE TRCS"/>
    <property type="match status" value="1"/>
</dbReference>
<evidence type="ECO:0000256" key="5">
    <source>
        <dbReference type="ARBA" id="ARBA00022679"/>
    </source>
</evidence>
<evidence type="ECO:0000259" key="14">
    <source>
        <dbReference type="PROSITE" id="PS50885"/>
    </source>
</evidence>
<dbReference type="PROSITE" id="PS50885">
    <property type="entry name" value="HAMP"/>
    <property type="match status" value="1"/>
</dbReference>
<gene>
    <name evidence="15" type="ORF">OHA22_13410</name>
</gene>